<dbReference type="Proteomes" id="UP000240259">
    <property type="component" value="Unassembled WGS sequence"/>
</dbReference>
<reference evidence="1 2" key="1">
    <citation type="submission" date="2018-03" db="EMBL/GenBank/DDBJ databases">
        <title>Genome sequence of the symbiotic type strain Mesorhizobium helmanticense CSLC115NT isolated from Lotus corniculatus nodules.</title>
        <authorList>
            <person name="Sannazzaro A.I."/>
            <person name="Torres Tejerizo G.A."/>
            <person name="Dip D."/>
            <person name="Caballero M."/>
            <person name="Pistorio M."/>
            <person name="Estrella M.J."/>
        </authorList>
    </citation>
    <scope>NUCLEOTIDE SEQUENCE [LARGE SCALE GENOMIC DNA]</scope>
    <source>
        <strain evidence="1 2">CSLC115N</strain>
    </source>
</reference>
<name>A0A2T4J382_9HYPH</name>
<dbReference type="RefSeq" id="WP_107647456.1">
    <property type="nucleotide sequence ID" value="NZ_PZJX01000003.1"/>
</dbReference>
<evidence type="ECO:0000313" key="2">
    <source>
        <dbReference type="Proteomes" id="UP000240259"/>
    </source>
</evidence>
<dbReference type="Pfam" id="PF09965">
    <property type="entry name" value="DUF2199"/>
    <property type="match status" value="1"/>
</dbReference>
<proteinExistence type="predicted"/>
<accession>A0A2T4J382</accession>
<dbReference type="AlphaFoldDB" id="A0A2T4J382"/>
<evidence type="ECO:0008006" key="3">
    <source>
        <dbReference type="Google" id="ProtNLM"/>
    </source>
</evidence>
<organism evidence="1 2">
    <name type="scientific">Mesorhizobium helmanticense</name>
    <dbReference type="NCBI Taxonomy" id="1776423"/>
    <lineage>
        <taxon>Bacteria</taxon>
        <taxon>Pseudomonadati</taxon>
        <taxon>Pseudomonadota</taxon>
        <taxon>Alphaproteobacteria</taxon>
        <taxon>Hyphomicrobiales</taxon>
        <taxon>Phyllobacteriaceae</taxon>
        <taxon>Mesorhizobium</taxon>
    </lineage>
</organism>
<evidence type="ECO:0000313" key="1">
    <source>
        <dbReference type="EMBL" id="PTE12288.1"/>
    </source>
</evidence>
<dbReference type="InterPro" id="IPR018697">
    <property type="entry name" value="DUF2199"/>
</dbReference>
<protein>
    <recommendedName>
        <fullName evidence="3">DUF2199 domain-containing protein</fullName>
    </recommendedName>
</protein>
<comment type="caution">
    <text evidence="1">The sequence shown here is derived from an EMBL/GenBank/DDBJ whole genome shotgun (WGS) entry which is preliminary data.</text>
</comment>
<sequence length="172" mass="19574">MSAEAYRWRCACCGEENTGLPMDMAFGVPVTPDALDDAARSSFRQNDDFCEVRYASGKTDRFIRCLLPLPVPQLPDEFCFGVWMSVSERSWKVYRDGYDSGQYEDELCFGYLMHDIPEYPGSLLLHANVVFQPGSDRPKVFLHDADHPLVSAQRNGVDVTQIERWVALSHRT</sequence>
<dbReference type="OrthoDB" id="4404538at2"/>
<keyword evidence="2" id="KW-1185">Reference proteome</keyword>
<dbReference type="EMBL" id="PZJX01000003">
    <property type="protein sequence ID" value="PTE12288.1"/>
    <property type="molecule type" value="Genomic_DNA"/>
</dbReference>
<gene>
    <name evidence="1" type="ORF">C9427_01490</name>
</gene>